<evidence type="ECO:0000256" key="2">
    <source>
        <dbReference type="ARBA" id="ARBA00022490"/>
    </source>
</evidence>
<keyword evidence="6" id="KW-0966">Cell projection</keyword>
<dbReference type="EMBL" id="VMRY01000054">
    <property type="protein sequence ID" value="TVT53583.1"/>
    <property type="molecule type" value="Genomic_DNA"/>
</dbReference>
<proteinExistence type="predicted"/>
<comment type="caution">
    <text evidence="6">The sequence shown here is derived from an EMBL/GenBank/DDBJ whole genome shotgun (WGS) entry which is preliminary data.</text>
</comment>
<gene>
    <name evidence="6" type="ORF">FHK82_11675</name>
</gene>
<keyword evidence="6" id="KW-0969">Cilium</keyword>
<dbReference type="GO" id="GO:0044781">
    <property type="term" value="P:bacterial-type flagellum organization"/>
    <property type="evidence" value="ECO:0007669"/>
    <property type="project" value="UniProtKB-KW"/>
</dbReference>
<dbReference type="AlphaFoldDB" id="A0A558CXZ7"/>
<dbReference type="Proteomes" id="UP000317355">
    <property type="component" value="Unassembled WGS sequence"/>
</dbReference>
<evidence type="ECO:0000256" key="1">
    <source>
        <dbReference type="ARBA" id="ARBA00004514"/>
    </source>
</evidence>
<evidence type="ECO:0000313" key="7">
    <source>
        <dbReference type="Proteomes" id="UP000317355"/>
    </source>
</evidence>
<sequence>MMAELLKLSQEMLLLAEKGEWDQVGELQQQRLQLMEKIFPLDVQNINQSETAEQIKVILDFDKQLMHLASAQQKEIGTVLGKLNQGRQATKAYNAASRS</sequence>
<evidence type="ECO:0000256" key="5">
    <source>
        <dbReference type="ARBA" id="ARBA00093797"/>
    </source>
</evidence>
<keyword evidence="2" id="KW-0963">Cytoplasm</keyword>
<evidence type="ECO:0000256" key="4">
    <source>
        <dbReference type="ARBA" id="ARBA00023186"/>
    </source>
</evidence>
<dbReference type="InterPro" id="IPR008622">
    <property type="entry name" value="FliT"/>
</dbReference>
<keyword evidence="6" id="KW-0282">Flagellum</keyword>
<name>A0A558CXZ7_9GAMM</name>
<reference evidence="6 7" key="1">
    <citation type="submission" date="2019-07" db="EMBL/GenBank/DDBJ databases">
        <title>The pathways for chlorine oxyanion respiration interact through the shared metabolite chlorate.</title>
        <authorList>
            <person name="Barnum T.P."/>
            <person name="Cheng Y."/>
            <person name="Hill K.A."/>
            <person name="Lucas L.N."/>
            <person name="Carlson H.K."/>
            <person name="Coates J.D."/>
        </authorList>
    </citation>
    <scope>NUCLEOTIDE SEQUENCE [LARGE SCALE GENOMIC DNA]</scope>
    <source>
        <strain evidence="6">BK-3</strain>
    </source>
</reference>
<keyword evidence="3" id="KW-1005">Bacterial flagellum biogenesis</keyword>
<protein>
    <recommendedName>
        <fullName evidence="5">Flagellar protein FliT</fullName>
    </recommendedName>
</protein>
<evidence type="ECO:0000313" key="6">
    <source>
        <dbReference type="EMBL" id="TVT53583.1"/>
    </source>
</evidence>
<dbReference type="Pfam" id="PF05400">
    <property type="entry name" value="FliT"/>
    <property type="match status" value="1"/>
</dbReference>
<organism evidence="6 7">
    <name type="scientific">Sedimenticola thiotaurini</name>
    <dbReference type="NCBI Taxonomy" id="1543721"/>
    <lineage>
        <taxon>Bacteria</taxon>
        <taxon>Pseudomonadati</taxon>
        <taxon>Pseudomonadota</taxon>
        <taxon>Gammaproteobacteria</taxon>
        <taxon>Chromatiales</taxon>
        <taxon>Sedimenticolaceae</taxon>
        <taxon>Sedimenticola</taxon>
    </lineage>
</organism>
<accession>A0A558CXZ7</accession>
<evidence type="ECO:0000256" key="3">
    <source>
        <dbReference type="ARBA" id="ARBA00022795"/>
    </source>
</evidence>
<keyword evidence="4" id="KW-0143">Chaperone</keyword>
<comment type="subcellular location">
    <subcellularLocation>
        <location evidence="1">Cytoplasm</location>
        <location evidence="1">Cytosol</location>
    </subcellularLocation>
</comment>
<dbReference type="Gene3D" id="1.20.58.380">
    <property type="entry name" value="Flagellar protein flit"/>
    <property type="match status" value="1"/>
</dbReference>